<accession>A0A9D2L572</accession>
<dbReference type="Gene3D" id="1.25.10.90">
    <property type="match status" value="1"/>
</dbReference>
<dbReference type="Proteomes" id="UP000824259">
    <property type="component" value="Unassembled WGS sequence"/>
</dbReference>
<protein>
    <submittedName>
        <fullName evidence="1">DNA alkylation repair protein</fullName>
    </submittedName>
</protein>
<dbReference type="PANTHER" id="PTHR41291">
    <property type="entry name" value="DNA ALKYLATION REPAIR PROTEIN"/>
    <property type="match status" value="1"/>
</dbReference>
<dbReference type="SUPFAM" id="SSF48371">
    <property type="entry name" value="ARM repeat"/>
    <property type="match status" value="1"/>
</dbReference>
<name>A0A9D2L572_9BACT</name>
<evidence type="ECO:0000313" key="1">
    <source>
        <dbReference type="EMBL" id="HJA99486.1"/>
    </source>
</evidence>
<reference evidence="1" key="2">
    <citation type="submission" date="2021-04" db="EMBL/GenBank/DDBJ databases">
        <authorList>
            <person name="Gilroy R."/>
        </authorList>
    </citation>
    <scope>NUCLEOTIDE SEQUENCE</scope>
    <source>
        <strain evidence="1">CHK169-11906</strain>
    </source>
</reference>
<dbReference type="InterPro" id="IPR014825">
    <property type="entry name" value="DNA_alkylation"/>
</dbReference>
<dbReference type="AlphaFoldDB" id="A0A9D2L572"/>
<comment type="caution">
    <text evidence="1">The sequence shown here is derived from an EMBL/GenBank/DDBJ whole genome shotgun (WGS) entry which is preliminary data.</text>
</comment>
<dbReference type="InterPro" id="IPR016024">
    <property type="entry name" value="ARM-type_fold"/>
</dbReference>
<gene>
    <name evidence="1" type="ORF">H9779_07820</name>
</gene>
<reference evidence="1" key="1">
    <citation type="journal article" date="2021" name="PeerJ">
        <title>Extensive microbial diversity within the chicken gut microbiome revealed by metagenomics and culture.</title>
        <authorList>
            <person name="Gilroy R."/>
            <person name="Ravi A."/>
            <person name="Getino M."/>
            <person name="Pursley I."/>
            <person name="Horton D.L."/>
            <person name="Alikhan N.F."/>
            <person name="Baker D."/>
            <person name="Gharbi K."/>
            <person name="Hall N."/>
            <person name="Watson M."/>
            <person name="Adriaenssens E.M."/>
            <person name="Foster-Nyarko E."/>
            <person name="Jarju S."/>
            <person name="Secka A."/>
            <person name="Antonio M."/>
            <person name="Oren A."/>
            <person name="Chaudhuri R.R."/>
            <person name="La Ragione R."/>
            <person name="Hildebrand F."/>
            <person name="Pallen M.J."/>
        </authorList>
    </citation>
    <scope>NUCLEOTIDE SEQUENCE</scope>
    <source>
        <strain evidence="1">CHK169-11906</strain>
    </source>
</reference>
<proteinExistence type="predicted"/>
<dbReference type="PANTHER" id="PTHR41291:SF1">
    <property type="entry name" value="DNA ALKYLATION REPAIR PROTEIN"/>
    <property type="match status" value="1"/>
</dbReference>
<evidence type="ECO:0000313" key="2">
    <source>
        <dbReference type="Proteomes" id="UP000824259"/>
    </source>
</evidence>
<sequence>MDHTSRMTALLARFRRERNGAVADTMQYQGRRYGLNFGVSIPTVRTIARAETPDHEWAQFLYGQDVRELRLAALWIADPERIELEEIPFWGRGVNNTEMAEEAAFALMKRTPVAESWGLAWCDSDDELWQYAGLLGLSNLDHIDLDRIFRTVGHLIERKPESPLIGRGVVALLSSLIEDPEQRHEVETLLSSLNDCYTTHYVREEMSWRLEF</sequence>
<organism evidence="1 2">
    <name type="scientific">Candidatus Alistipes avicola</name>
    <dbReference type="NCBI Taxonomy" id="2838432"/>
    <lineage>
        <taxon>Bacteria</taxon>
        <taxon>Pseudomonadati</taxon>
        <taxon>Bacteroidota</taxon>
        <taxon>Bacteroidia</taxon>
        <taxon>Bacteroidales</taxon>
        <taxon>Rikenellaceae</taxon>
        <taxon>Alistipes</taxon>
    </lineage>
</organism>
<dbReference type="EMBL" id="DWYR01000025">
    <property type="protein sequence ID" value="HJA99486.1"/>
    <property type="molecule type" value="Genomic_DNA"/>
</dbReference>
<dbReference type="Pfam" id="PF08713">
    <property type="entry name" value="DNA_alkylation"/>
    <property type="match status" value="1"/>
</dbReference>